<dbReference type="AlphaFoldDB" id="A0A0A0RUR9"/>
<feature type="transmembrane region" description="Helical" evidence="1">
    <location>
        <begin position="91"/>
        <end position="112"/>
    </location>
</feature>
<keyword evidence="1" id="KW-1133">Transmembrane helix</keyword>
<name>A0A0A0RUR9_9HYME</name>
<feature type="transmembrane region" description="Helical" evidence="1">
    <location>
        <begin position="58"/>
        <end position="79"/>
    </location>
</feature>
<keyword evidence="1" id="KW-0472">Membrane</keyword>
<feature type="transmembrane region" description="Helical" evidence="1">
    <location>
        <begin position="149"/>
        <end position="168"/>
    </location>
</feature>
<reference evidence="2" key="1">
    <citation type="journal article" date="2014" name="Nucleic Acids Res.">
        <title>Multiplex sequencing of pooled mitochondrial genomes-a crucial step toward biodiversity analysis using mito-metagenomics.</title>
        <authorList>
            <person name="Tang M."/>
            <person name="Tan M."/>
            <person name="Meng G."/>
            <person name="Yang S."/>
            <person name="Su X."/>
            <person name="Liu S."/>
            <person name="Song W."/>
            <person name="Li Y."/>
            <person name="Wu Q."/>
            <person name="Zhang A."/>
            <person name="Zhou X."/>
        </authorList>
    </citation>
    <scope>NUCLEOTIDE SEQUENCE</scope>
    <source>
        <strain evidence="2">CL28</strain>
    </source>
</reference>
<evidence type="ECO:0000256" key="1">
    <source>
        <dbReference type="SAM" id="Phobius"/>
    </source>
</evidence>
<gene>
    <name evidence="2" type="primary">ND6</name>
</gene>
<dbReference type="EMBL" id="KM244657">
    <property type="protein sequence ID" value="AIW06073.1"/>
    <property type="molecule type" value="Genomic_DNA"/>
</dbReference>
<feature type="transmembrane region" description="Helical" evidence="1">
    <location>
        <begin position="6"/>
        <end position="26"/>
    </location>
</feature>
<geneLocation type="mitochondrion" evidence="2"/>
<feature type="transmembrane region" description="Helical" evidence="1">
    <location>
        <begin position="33"/>
        <end position="52"/>
    </location>
</feature>
<protein>
    <submittedName>
        <fullName evidence="2">NADH dehydrogenase subunit 6</fullName>
    </submittedName>
</protein>
<proteinExistence type="predicted"/>
<accession>A0A0A0RUR9</accession>
<keyword evidence="2" id="KW-0496">Mitochondrion</keyword>
<organism evidence="2">
    <name type="scientific">Polyrhachis dives</name>
    <dbReference type="NCBI Taxonomy" id="84555"/>
    <lineage>
        <taxon>Eukaryota</taxon>
        <taxon>Metazoa</taxon>
        <taxon>Ecdysozoa</taxon>
        <taxon>Arthropoda</taxon>
        <taxon>Hexapoda</taxon>
        <taxon>Insecta</taxon>
        <taxon>Pterygota</taxon>
        <taxon>Neoptera</taxon>
        <taxon>Endopterygota</taxon>
        <taxon>Hymenoptera</taxon>
        <taxon>Apocrita</taxon>
        <taxon>Aculeata</taxon>
        <taxon>Formicoidea</taxon>
        <taxon>Formicidae</taxon>
        <taxon>Formicinae</taxon>
        <taxon>Polyrhachis</taxon>
    </lineage>
</organism>
<keyword evidence="1" id="KW-0812">Transmembrane</keyword>
<evidence type="ECO:0000313" key="2">
    <source>
        <dbReference type="EMBL" id="AIW06073.1"/>
    </source>
</evidence>
<sequence>MLFFMIKLLPLLMYMLYFFTIFFLLLNLKNHPTVIMIILLIYSLLTCLNMSLWKSNYIFSIILFLMMISGLLIIFLYFSSLISNEQFNFKLSLLNLSFMILNSFLFFFYFNFSINSYKYNFSEINPILKINLSKFYSILNIFEYPLNNMTILSMFYLLISLFSIIKICSMKFFSMRKIN</sequence>